<dbReference type="RefSeq" id="WP_343839737.1">
    <property type="nucleotide sequence ID" value="NZ_BAAADO010000003.1"/>
</dbReference>
<evidence type="ECO:0000313" key="2">
    <source>
        <dbReference type="Proteomes" id="UP001500880"/>
    </source>
</evidence>
<protein>
    <recommendedName>
        <fullName evidence="3">Peptidase S74 domain-containing protein</fullName>
    </recommendedName>
</protein>
<accession>A0ABN1B8D8</accession>
<organism evidence="1 2">
    <name type="scientific">Salinibacillus aidingensis</name>
    <dbReference type="NCBI Taxonomy" id="237684"/>
    <lineage>
        <taxon>Bacteria</taxon>
        <taxon>Bacillati</taxon>
        <taxon>Bacillota</taxon>
        <taxon>Bacilli</taxon>
        <taxon>Bacillales</taxon>
        <taxon>Bacillaceae</taxon>
        <taxon>Salinibacillus</taxon>
    </lineage>
</organism>
<evidence type="ECO:0000313" key="1">
    <source>
        <dbReference type="EMBL" id="GAA0491366.1"/>
    </source>
</evidence>
<name>A0ABN1B8D8_9BACI</name>
<gene>
    <name evidence="1" type="ORF">GCM10008986_16840</name>
</gene>
<proteinExistence type="predicted"/>
<dbReference type="EMBL" id="BAAADO010000003">
    <property type="protein sequence ID" value="GAA0491366.1"/>
    <property type="molecule type" value="Genomic_DNA"/>
</dbReference>
<dbReference type="Proteomes" id="UP001500880">
    <property type="component" value="Unassembled WGS sequence"/>
</dbReference>
<sequence>MRVRGTQKVVKPVEVNVDTVYVRTNITQISEQDFEGWEYDEDTFSAKEYIEQLSNADDLSSIATLVSNLMSEIDYLRSRVETLETYHN</sequence>
<keyword evidence="2" id="KW-1185">Reference proteome</keyword>
<evidence type="ECO:0008006" key="3">
    <source>
        <dbReference type="Google" id="ProtNLM"/>
    </source>
</evidence>
<reference evidence="1 2" key="1">
    <citation type="journal article" date="2019" name="Int. J. Syst. Evol. Microbiol.">
        <title>The Global Catalogue of Microorganisms (GCM) 10K type strain sequencing project: providing services to taxonomists for standard genome sequencing and annotation.</title>
        <authorList>
            <consortium name="The Broad Institute Genomics Platform"/>
            <consortium name="The Broad Institute Genome Sequencing Center for Infectious Disease"/>
            <person name="Wu L."/>
            <person name="Ma J."/>
        </authorList>
    </citation>
    <scope>NUCLEOTIDE SEQUENCE [LARGE SCALE GENOMIC DNA]</scope>
    <source>
        <strain evidence="1 2">JCM 12389</strain>
    </source>
</reference>
<comment type="caution">
    <text evidence="1">The sequence shown here is derived from an EMBL/GenBank/DDBJ whole genome shotgun (WGS) entry which is preliminary data.</text>
</comment>